<protein>
    <submittedName>
        <fullName evidence="5">Helix-turn-helix transcriptional regulator</fullName>
    </submittedName>
</protein>
<evidence type="ECO:0000259" key="4">
    <source>
        <dbReference type="PROSITE" id="PS51118"/>
    </source>
</evidence>
<gene>
    <name evidence="5" type="ORF">HF576_01495</name>
</gene>
<evidence type="ECO:0000256" key="1">
    <source>
        <dbReference type="ARBA" id="ARBA00023015"/>
    </source>
</evidence>
<dbReference type="SUPFAM" id="SSF46785">
    <property type="entry name" value="Winged helix' DNA-binding domain"/>
    <property type="match status" value="1"/>
</dbReference>
<dbReference type="InterPro" id="IPR002577">
    <property type="entry name" value="HTH_HxlR"/>
</dbReference>
<dbReference type="Proteomes" id="UP001429745">
    <property type="component" value="Unassembled WGS sequence"/>
</dbReference>
<evidence type="ECO:0000256" key="2">
    <source>
        <dbReference type="ARBA" id="ARBA00023125"/>
    </source>
</evidence>
<dbReference type="Pfam" id="PF01638">
    <property type="entry name" value="HxlR"/>
    <property type="match status" value="1"/>
</dbReference>
<organism evidence="5 6">
    <name type="scientific">Microbacterium salsuginis</name>
    <dbReference type="NCBI Taxonomy" id="2722803"/>
    <lineage>
        <taxon>Bacteria</taxon>
        <taxon>Bacillati</taxon>
        <taxon>Actinomycetota</taxon>
        <taxon>Actinomycetes</taxon>
        <taxon>Micrococcales</taxon>
        <taxon>Microbacteriaceae</taxon>
        <taxon>Microbacterium</taxon>
    </lineage>
</organism>
<keyword evidence="3" id="KW-0804">Transcription</keyword>
<dbReference type="InterPro" id="IPR011991">
    <property type="entry name" value="ArsR-like_HTH"/>
</dbReference>
<accession>A0ABX1K6B1</accession>
<feature type="domain" description="HTH hxlR-type" evidence="4">
    <location>
        <begin position="6"/>
        <end position="104"/>
    </location>
</feature>
<dbReference type="PROSITE" id="PS51118">
    <property type="entry name" value="HTH_HXLR"/>
    <property type="match status" value="1"/>
</dbReference>
<keyword evidence="1" id="KW-0805">Transcription regulation</keyword>
<dbReference type="EMBL" id="JABACI010000001">
    <property type="protein sequence ID" value="NLP82512.1"/>
    <property type="molecule type" value="Genomic_DNA"/>
</dbReference>
<dbReference type="PANTHER" id="PTHR33204:SF29">
    <property type="entry name" value="TRANSCRIPTIONAL REGULATOR"/>
    <property type="match status" value="1"/>
</dbReference>
<proteinExistence type="predicted"/>
<dbReference type="CDD" id="cd00090">
    <property type="entry name" value="HTH_ARSR"/>
    <property type="match status" value="1"/>
</dbReference>
<evidence type="ECO:0000256" key="3">
    <source>
        <dbReference type="ARBA" id="ARBA00023163"/>
    </source>
</evidence>
<dbReference type="RefSeq" id="WP_168911013.1">
    <property type="nucleotide sequence ID" value="NZ_JABACI010000001.1"/>
</dbReference>
<evidence type="ECO:0000313" key="5">
    <source>
        <dbReference type="EMBL" id="NLP82512.1"/>
    </source>
</evidence>
<evidence type="ECO:0000313" key="6">
    <source>
        <dbReference type="Proteomes" id="UP001429745"/>
    </source>
</evidence>
<keyword evidence="6" id="KW-1185">Reference proteome</keyword>
<dbReference type="InterPro" id="IPR036388">
    <property type="entry name" value="WH-like_DNA-bd_sf"/>
</dbReference>
<dbReference type="InterPro" id="IPR036390">
    <property type="entry name" value="WH_DNA-bd_sf"/>
</dbReference>
<dbReference type="PANTHER" id="PTHR33204">
    <property type="entry name" value="TRANSCRIPTIONAL REGULATOR, MARR FAMILY"/>
    <property type="match status" value="1"/>
</dbReference>
<dbReference type="Gene3D" id="1.10.10.10">
    <property type="entry name" value="Winged helix-like DNA-binding domain superfamily/Winged helix DNA-binding domain"/>
    <property type="match status" value="1"/>
</dbReference>
<name>A0ABX1K6B1_9MICO</name>
<sequence length="109" mass="11984">MPEFFCGLDAAVAVVGGKWKPLILWALSTGPRRTGELRRELPGVSEKMLTQHLRELERDGVVHREVHHEVPPKVVYSLTPAGTSLELALRPLGDWGEDHMPAIAAARAS</sequence>
<keyword evidence="2" id="KW-0238">DNA-binding</keyword>
<reference evidence="5 6" key="1">
    <citation type="submission" date="2020-04" db="EMBL/GenBank/DDBJ databases">
        <title>CFH 90308 Microbacterium sp.</title>
        <authorList>
            <person name="Nie G."/>
            <person name="Ming H."/>
            <person name="Xia T."/>
        </authorList>
    </citation>
    <scope>NUCLEOTIDE SEQUENCE [LARGE SCALE GENOMIC DNA]</scope>
    <source>
        <strain evidence="5 6">CFH 90308</strain>
    </source>
</reference>
<comment type="caution">
    <text evidence="5">The sequence shown here is derived from an EMBL/GenBank/DDBJ whole genome shotgun (WGS) entry which is preliminary data.</text>
</comment>